<proteinExistence type="predicted"/>
<evidence type="ECO:0000313" key="1">
    <source>
        <dbReference type="EMBL" id="SPE29104.1"/>
    </source>
</evidence>
<dbReference type="AlphaFoldDB" id="A0A2N9M0U2"/>
<protein>
    <submittedName>
        <fullName evidence="1">Uncharacterized protein</fullName>
    </submittedName>
</protein>
<gene>
    <name evidence="1" type="ORF">SBA5_70166</name>
</gene>
<accession>A0A2N9M0U2</accession>
<dbReference type="EMBL" id="OKRB01000130">
    <property type="protein sequence ID" value="SPE29104.1"/>
    <property type="molecule type" value="Genomic_DNA"/>
</dbReference>
<name>A0A2N9M0U2_9BACT</name>
<dbReference type="Proteomes" id="UP000239735">
    <property type="component" value="Unassembled WGS sequence"/>
</dbReference>
<sequence length="71" mass="8270">MWADRTATVAREAELRRQLRDSLHLPRWQAEPAAHYRPPAIERPGAVRLHGPRRAIRCPGRARCFVVSYRL</sequence>
<evidence type="ECO:0000313" key="2">
    <source>
        <dbReference type="Proteomes" id="UP000239735"/>
    </source>
</evidence>
<reference evidence="2" key="1">
    <citation type="submission" date="2018-02" db="EMBL/GenBank/DDBJ databases">
        <authorList>
            <person name="Hausmann B."/>
        </authorList>
    </citation>
    <scope>NUCLEOTIDE SEQUENCE [LARGE SCALE GENOMIC DNA]</scope>
    <source>
        <strain evidence="2">Peat soil MAG SbA5</strain>
    </source>
</reference>
<organism evidence="1 2">
    <name type="scientific">Candidatus Sulfuritelmatomonas gaucii</name>
    <dbReference type="NCBI Taxonomy" id="2043161"/>
    <lineage>
        <taxon>Bacteria</taxon>
        <taxon>Pseudomonadati</taxon>
        <taxon>Acidobacteriota</taxon>
        <taxon>Terriglobia</taxon>
        <taxon>Terriglobales</taxon>
        <taxon>Acidobacteriaceae</taxon>
        <taxon>Candidatus Sulfuritelmatomonas</taxon>
    </lineage>
</organism>